<feature type="compositionally biased region" description="Acidic residues" evidence="1">
    <location>
        <begin position="110"/>
        <end position="133"/>
    </location>
</feature>
<gene>
    <name evidence="2" type="ORF">HAX54_048427</name>
</gene>
<proteinExistence type="predicted"/>
<organism evidence="2 3">
    <name type="scientific">Datura stramonium</name>
    <name type="common">Jimsonweed</name>
    <name type="synonym">Common thornapple</name>
    <dbReference type="NCBI Taxonomy" id="4076"/>
    <lineage>
        <taxon>Eukaryota</taxon>
        <taxon>Viridiplantae</taxon>
        <taxon>Streptophyta</taxon>
        <taxon>Embryophyta</taxon>
        <taxon>Tracheophyta</taxon>
        <taxon>Spermatophyta</taxon>
        <taxon>Magnoliopsida</taxon>
        <taxon>eudicotyledons</taxon>
        <taxon>Gunneridae</taxon>
        <taxon>Pentapetalae</taxon>
        <taxon>asterids</taxon>
        <taxon>lamiids</taxon>
        <taxon>Solanales</taxon>
        <taxon>Solanaceae</taxon>
        <taxon>Solanoideae</taxon>
        <taxon>Datureae</taxon>
        <taxon>Datura</taxon>
    </lineage>
</organism>
<evidence type="ECO:0000313" key="2">
    <source>
        <dbReference type="EMBL" id="MCD7446229.1"/>
    </source>
</evidence>
<evidence type="ECO:0000313" key="3">
    <source>
        <dbReference type="Proteomes" id="UP000823775"/>
    </source>
</evidence>
<keyword evidence="3" id="KW-1185">Reference proteome</keyword>
<comment type="caution">
    <text evidence="2">The sequence shown here is derived from an EMBL/GenBank/DDBJ whole genome shotgun (WGS) entry which is preliminary data.</text>
</comment>
<accession>A0ABS8RKT2</accession>
<dbReference type="Proteomes" id="UP000823775">
    <property type="component" value="Unassembled WGS sequence"/>
</dbReference>
<name>A0ABS8RKT2_DATST</name>
<protein>
    <submittedName>
        <fullName evidence="2">Uncharacterized protein</fullName>
    </submittedName>
</protein>
<reference evidence="2 3" key="1">
    <citation type="journal article" date="2021" name="BMC Genomics">
        <title>Datura genome reveals duplications of psychoactive alkaloid biosynthetic genes and high mutation rate following tissue culture.</title>
        <authorList>
            <person name="Rajewski A."/>
            <person name="Carter-House D."/>
            <person name="Stajich J."/>
            <person name="Litt A."/>
        </authorList>
    </citation>
    <scope>NUCLEOTIDE SEQUENCE [LARGE SCALE GENOMIC DNA]</scope>
    <source>
        <strain evidence="2">AR-01</strain>
    </source>
</reference>
<dbReference type="EMBL" id="JACEIK010000008">
    <property type="protein sequence ID" value="MCD7446229.1"/>
    <property type="molecule type" value="Genomic_DNA"/>
</dbReference>
<sequence length="140" mass="15844">MNLKLKKIKRELVVSHASEIAMGIDSQEVHDHVADAQPSSSAMQLHPSWRSHMLEMIKRAIDKALAPVRRKIQDLEHGVSELEGIGVRDALAALKADMSKPDLSIFDAPLPEDDVFEDERAETDEEELEEEYETKEIDKE</sequence>
<feature type="region of interest" description="Disordered" evidence="1">
    <location>
        <begin position="106"/>
        <end position="140"/>
    </location>
</feature>
<evidence type="ECO:0000256" key="1">
    <source>
        <dbReference type="SAM" id="MobiDB-lite"/>
    </source>
</evidence>